<dbReference type="GO" id="GO:0004177">
    <property type="term" value="F:aminopeptidase activity"/>
    <property type="evidence" value="ECO:0007669"/>
    <property type="project" value="TreeGrafter"/>
</dbReference>
<dbReference type="OrthoDB" id="2107894at2759"/>
<gene>
    <name evidence="2" type="ORF">CONLIGDRAFT_86215</name>
</gene>
<dbReference type="STRING" id="1408157.A0A1J7ID69"/>
<dbReference type="EMBL" id="KV875102">
    <property type="protein sequence ID" value="OIW25235.1"/>
    <property type="molecule type" value="Genomic_DNA"/>
</dbReference>
<dbReference type="InParanoid" id="A0A1J7ID69"/>
<evidence type="ECO:0000256" key="1">
    <source>
        <dbReference type="ARBA" id="ARBA00007068"/>
    </source>
</evidence>
<dbReference type="PANTHER" id="PTHR36512">
    <property type="entry name" value="D-AMINOPEPTIDASE"/>
    <property type="match status" value="1"/>
</dbReference>
<dbReference type="Gene3D" id="3.60.70.12">
    <property type="entry name" value="L-amino peptidase D-ALA esterase/amidase"/>
    <property type="match status" value="1"/>
</dbReference>
<dbReference type="SUPFAM" id="SSF56266">
    <property type="entry name" value="DmpA/ArgJ-like"/>
    <property type="match status" value="1"/>
</dbReference>
<dbReference type="PANTHER" id="PTHR36512:SF3">
    <property type="entry name" value="BLR5678 PROTEIN"/>
    <property type="match status" value="1"/>
</dbReference>
<keyword evidence="3" id="KW-1185">Reference proteome</keyword>
<evidence type="ECO:0000313" key="3">
    <source>
        <dbReference type="Proteomes" id="UP000182658"/>
    </source>
</evidence>
<protein>
    <submittedName>
        <fullName evidence="2">Peptidase family T4 protein</fullName>
    </submittedName>
</protein>
<evidence type="ECO:0000313" key="2">
    <source>
        <dbReference type="EMBL" id="OIW25235.1"/>
    </source>
</evidence>
<proteinExistence type="inferred from homology"/>
<dbReference type="Pfam" id="PF03576">
    <property type="entry name" value="Peptidase_S58"/>
    <property type="match status" value="1"/>
</dbReference>
<dbReference type="FunFam" id="3.60.70.12:FF:000004">
    <property type="entry name" value="Beta-peptidyl aminopeptidase BapA"/>
    <property type="match status" value="1"/>
</dbReference>
<comment type="similarity">
    <text evidence="1">Belongs to the peptidase S58 family.</text>
</comment>
<organism evidence="2 3">
    <name type="scientific">Coniochaeta ligniaria NRRL 30616</name>
    <dbReference type="NCBI Taxonomy" id="1408157"/>
    <lineage>
        <taxon>Eukaryota</taxon>
        <taxon>Fungi</taxon>
        <taxon>Dikarya</taxon>
        <taxon>Ascomycota</taxon>
        <taxon>Pezizomycotina</taxon>
        <taxon>Sordariomycetes</taxon>
        <taxon>Sordariomycetidae</taxon>
        <taxon>Coniochaetales</taxon>
        <taxon>Coniochaetaceae</taxon>
        <taxon>Coniochaeta</taxon>
    </lineage>
</organism>
<name>A0A1J7ID69_9PEZI</name>
<reference evidence="2 3" key="1">
    <citation type="submission" date="2016-10" db="EMBL/GenBank/DDBJ databases">
        <title>Draft genome sequence of Coniochaeta ligniaria NRRL30616, a lignocellulolytic fungus for bioabatement of inhibitors in plant biomass hydrolysates.</title>
        <authorList>
            <consortium name="DOE Joint Genome Institute"/>
            <person name="Jimenez D.J."/>
            <person name="Hector R.E."/>
            <person name="Riley R."/>
            <person name="Sun H."/>
            <person name="Grigoriev I.V."/>
            <person name="Van Elsas J.D."/>
            <person name="Nichols N.N."/>
        </authorList>
    </citation>
    <scope>NUCLEOTIDE SEQUENCE [LARGE SCALE GENOMIC DNA]</scope>
    <source>
        <strain evidence="2 3">NRRL 30616</strain>
    </source>
</reference>
<accession>A0A1J7ID69</accession>
<dbReference type="Proteomes" id="UP000182658">
    <property type="component" value="Unassembled WGS sequence"/>
</dbReference>
<sequence length="409" mass="43552">MSTTTVPTSSGPRARLRDVLPNVWLGEYKPGPLNALTDVPGVAIHTQQIHSHGGAVNTGVTTILPRRDWFNKACYAGIFRLNGSGEMTGSHWIEETGLLHSPIVITNSFAVGAAYEGIYRYAIAEQQAHRGDSVDWFLLPVVAETFDGWLNDLSIFAVTPEHIVTGITEAKEGVPVPEGNTGGGTGMMCQGYKGGTGTSSRVVSGLGVPGPDGVAPEKTYTIAALVQANYGRQKHLRISGVPVGRIIADEDAKSAAAEEAKKKEEEMNKVKDQKDGSIIIILATDAPLHPTQLQRIAKRATIGLAKVGAHAHNPSGDIFLAFSTANEVQVQTVTGEARKVDPFKATARLVEVTDDHTINALFEAAADATEEAIYNALCGAETMVGHKGHVVEALPLDRVKDIMGRYGYA</sequence>
<dbReference type="AlphaFoldDB" id="A0A1J7ID69"/>
<dbReference type="InterPro" id="IPR005321">
    <property type="entry name" value="Peptidase_S58_DmpA"/>
</dbReference>
<dbReference type="InterPro" id="IPR016117">
    <property type="entry name" value="ArgJ-like_dom_sf"/>
</dbReference>